<dbReference type="PANTHER" id="PTHR47926:SF342">
    <property type="entry name" value="TETRATRICOPEPTIDE-LIKE HELICAL DOMAIN-CONTAINING PROTEIN-RELATED"/>
    <property type="match status" value="1"/>
</dbReference>
<dbReference type="GO" id="GO:0016556">
    <property type="term" value="P:mRNA modification"/>
    <property type="evidence" value="ECO:0007669"/>
    <property type="project" value="UniProtKB-ARBA"/>
</dbReference>
<proteinExistence type="predicted"/>
<evidence type="ECO:0008006" key="6">
    <source>
        <dbReference type="Google" id="ProtNLM"/>
    </source>
</evidence>
<evidence type="ECO:0000256" key="1">
    <source>
        <dbReference type="ARBA" id="ARBA00022737"/>
    </source>
</evidence>
<dbReference type="SMR" id="A0A3B6A092"/>
<dbReference type="FunFam" id="1.25.40.10:FF:000277">
    <property type="entry name" value="Pentatricopeptide repeat-containing protein, mitochondrial"/>
    <property type="match status" value="1"/>
</dbReference>
<evidence type="ECO:0000313" key="4">
    <source>
        <dbReference type="EnsemblPlants" id="TraesCS1D02G384800.1.cds1"/>
    </source>
</evidence>
<reference evidence="4" key="1">
    <citation type="submission" date="2018-08" db="EMBL/GenBank/DDBJ databases">
        <authorList>
            <person name="Rossello M."/>
        </authorList>
    </citation>
    <scope>NUCLEOTIDE SEQUENCE [LARGE SCALE GENOMIC DNA]</scope>
    <source>
        <strain evidence="4">cv. Chinese Spring</strain>
    </source>
</reference>
<dbReference type="Gramene" id="TraesCAD_scaffold_046841_01G000300.1">
    <property type="protein sequence ID" value="TraesCAD_scaffold_046841_01G000300.1"/>
    <property type="gene ID" value="TraesCAD_scaffold_046841_01G000300"/>
</dbReference>
<dbReference type="Gramene" id="TraesROB_scaffold_044702_01G000300.1">
    <property type="protein sequence ID" value="TraesROB_scaffold_044702_01G000300.1"/>
    <property type="gene ID" value="TraesROB_scaffold_044702_01G000300"/>
</dbReference>
<dbReference type="PANTHER" id="PTHR47926">
    <property type="entry name" value="PENTATRICOPEPTIDE REPEAT-CONTAINING PROTEIN"/>
    <property type="match status" value="1"/>
</dbReference>
<dbReference type="Gramene" id="TraesCS1D02G384800.1">
    <property type="protein sequence ID" value="TraesCS1D02G384800.1.cds1"/>
    <property type="gene ID" value="TraesCS1D02G384800"/>
</dbReference>
<keyword evidence="5" id="KW-1185">Reference proteome</keyword>
<dbReference type="Gramene" id="TraesWEE_scaffold_041449_01G000200.1">
    <property type="protein sequence ID" value="TraesWEE_scaffold_041449_01G000200.1"/>
    <property type="gene ID" value="TraesWEE_scaffold_041449_01G000200"/>
</dbReference>
<dbReference type="NCBIfam" id="TIGR00756">
    <property type="entry name" value="PPR"/>
    <property type="match status" value="4"/>
</dbReference>
<dbReference type="OrthoDB" id="185373at2759"/>
<evidence type="ECO:0000313" key="5">
    <source>
        <dbReference type="Proteomes" id="UP000019116"/>
    </source>
</evidence>
<dbReference type="Gramene" id="TraesKAR1D01G0331370.1">
    <property type="protein sequence ID" value="cds.TraesKAR1D01G0331370.1"/>
    <property type="gene ID" value="TraesKAR1D01G0331370"/>
</dbReference>
<organism evidence="4">
    <name type="scientific">Triticum aestivum</name>
    <name type="common">Wheat</name>
    <dbReference type="NCBI Taxonomy" id="4565"/>
    <lineage>
        <taxon>Eukaryota</taxon>
        <taxon>Viridiplantae</taxon>
        <taxon>Streptophyta</taxon>
        <taxon>Embryophyta</taxon>
        <taxon>Tracheophyta</taxon>
        <taxon>Spermatophyta</taxon>
        <taxon>Magnoliopsida</taxon>
        <taxon>Liliopsida</taxon>
        <taxon>Poales</taxon>
        <taxon>Poaceae</taxon>
        <taxon>BOP clade</taxon>
        <taxon>Pooideae</taxon>
        <taxon>Triticodae</taxon>
        <taxon>Triticeae</taxon>
        <taxon>Triticinae</taxon>
        <taxon>Triticum</taxon>
    </lineage>
</organism>
<keyword evidence="1" id="KW-0677">Repeat</keyword>
<feature type="repeat" description="PPR" evidence="3">
    <location>
        <begin position="524"/>
        <end position="559"/>
    </location>
</feature>
<dbReference type="AlphaFoldDB" id="A0A3B6A092"/>
<keyword evidence="2" id="KW-0809">Transit peptide</keyword>
<feature type="repeat" description="PPR" evidence="3">
    <location>
        <begin position="489"/>
        <end position="523"/>
    </location>
</feature>
<dbReference type="Gramene" id="TraesCLE_scaffold_019984_01G000300.1">
    <property type="protein sequence ID" value="TraesCLE_scaffold_019984_01G000300.1"/>
    <property type="gene ID" value="TraesCLE_scaffold_019984_01G000300"/>
</dbReference>
<dbReference type="GO" id="GO:0005737">
    <property type="term" value="C:cytoplasm"/>
    <property type="evidence" value="ECO:0007669"/>
    <property type="project" value="UniProtKB-ARBA"/>
</dbReference>
<accession>A0A3B6A092</accession>
<feature type="repeat" description="PPR" evidence="3">
    <location>
        <begin position="180"/>
        <end position="214"/>
    </location>
</feature>
<dbReference type="Pfam" id="PF20431">
    <property type="entry name" value="E_motif"/>
    <property type="match status" value="1"/>
</dbReference>
<evidence type="ECO:0000256" key="2">
    <source>
        <dbReference type="ARBA" id="ARBA00022946"/>
    </source>
</evidence>
<dbReference type="InterPro" id="IPR046848">
    <property type="entry name" value="E_motif"/>
</dbReference>
<name>A0A3B6A092_WHEAT</name>
<dbReference type="FunFam" id="1.25.40.10:FF:000344">
    <property type="entry name" value="Pentatricopeptide repeat-containing protein"/>
    <property type="match status" value="1"/>
</dbReference>
<dbReference type="Gramene" id="TraesCS1D03G0892900.1">
    <property type="protein sequence ID" value="TraesCS1D03G0892900.1.CDS1"/>
    <property type="gene ID" value="TraesCS1D03G0892900"/>
</dbReference>
<evidence type="ECO:0000256" key="3">
    <source>
        <dbReference type="PROSITE-ProRule" id="PRU00708"/>
    </source>
</evidence>
<reference evidence="4" key="2">
    <citation type="submission" date="2018-10" db="UniProtKB">
        <authorList>
            <consortium name="EnsemblPlants"/>
        </authorList>
    </citation>
    <scope>IDENTIFICATION</scope>
</reference>
<dbReference type="GO" id="GO:0003723">
    <property type="term" value="F:RNA binding"/>
    <property type="evidence" value="ECO:0007669"/>
    <property type="project" value="InterPro"/>
</dbReference>
<dbReference type="PROSITE" id="PS51375">
    <property type="entry name" value="PPR"/>
    <property type="match status" value="5"/>
</dbReference>
<dbReference type="InterPro" id="IPR002885">
    <property type="entry name" value="PPR_rpt"/>
</dbReference>
<dbReference type="InterPro" id="IPR046960">
    <property type="entry name" value="PPR_At4g14850-like_plant"/>
</dbReference>
<feature type="repeat" description="PPR" evidence="3">
    <location>
        <begin position="283"/>
        <end position="317"/>
    </location>
</feature>
<protein>
    <recommendedName>
        <fullName evidence="6">Pentatricopeptide repeat-containing protein</fullName>
    </recommendedName>
</protein>
<dbReference type="InterPro" id="IPR011990">
    <property type="entry name" value="TPR-like_helical_dom_sf"/>
</dbReference>
<dbReference type="Proteomes" id="UP000019116">
    <property type="component" value="Chromosome 1D"/>
</dbReference>
<dbReference type="STRING" id="4565.A0A3B6A092"/>
<dbReference type="Gene3D" id="1.25.40.10">
    <property type="entry name" value="Tetratricopeptide repeat domain"/>
    <property type="match status" value="4"/>
</dbReference>
<dbReference type="Pfam" id="PF01535">
    <property type="entry name" value="PPR"/>
    <property type="match status" value="2"/>
</dbReference>
<dbReference type="EnsemblPlants" id="TraesCS1D02G384800.1">
    <property type="protein sequence ID" value="TraesCS1D02G384800.1.cds1"/>
    <property type="gene ID" value="TraesCS1D02G384800"/>
</dbReference>
<sequence>MVRVIGRLQPEEVESFCLFLVYLSGLARGYGPTSDSYSKMAPFSYSAFRPTPASLIPTAAQRCLLLPGSPPPATSACGTAPQWNAAIRDRLDSGLPAAAVSAFAAMLRAGARPDGFTLPLLNRAAASLAVAGLVGAAHSVGVRTGFALNLYFCNTLVDAYVRHGAVASARQLFDEMTARDVVSWTSLISAYVGTGDRREVSGLVTKMRMDGCKPSAVTLAVLLRLCTAERGIPGGRQLHCYAMKSGLSEEPLVLNSILTHLSRMTTGLDDAVRLFELSPGGRDAVSWNIIISEFSSQGNVGQVIDMFERMRREEVCPTCQTLTALVAAFAKHRCLEQGKRLHCFVIRSGLSDPVLVASFLGFYAKCGEMESSAKLFEEFRGTGSCIWSAMMWALIHHGQFLQVVHLFGRMLNSQLAINADMLQGLVISYMELGASRLGKSAHGYIIRNSHAGAQYENTCYLETSIVKFYARCGNIHLARWCFNNIQQRDIVAWSSMIEAYAIHGNGREALALFDQMLAEGVMPNGVTFLSLLSACSYSGLVSEARALFDCMVRKFGITPELSHYTCMVDILGRSGDLDEAVQVISGMNVKPDGRIWGALLASCRTHSNVELASLAAQKLMELEPDNVGYHVVYSNVQAGSGDRWREVEHIRRSMAVMDAQKVPAWSCVADTGSP</sequence>
<feature type="repeat" description="PPR" evidence="3">
    <location>
        <begin position="149"/>
        <end position="179"/>
    </location>
</feature>
<dbReference type="Pfam" id="PF13041">
    <property type="entry name" value="PPR_2"/>
    <property type="match status" value="3"/>
</dbReference>